<dbReference type="OrthoDB" id="536504at2759"/>
<evidence type="ECO:0000256" key="2">
    <source>
        <dbReference type="SAM" id="SignalP"/>
    </source>
</evidence>
<comment type="caution">
    <text evidence="4">The sequence shown here is derived from an EMBL/GenBank/DDBJ whole genome shotgun (WGS) entry which is preliminary data.</text>
</comment>
<feature type="region of interest" description="Disordered" evidence="1">
    <location>
        <begin position="681"/>
        <end position="797"/>
    </location>
</feature>
<evidence type="ECO:0000259" key="3">
    <source>
        <dbReference type="PROSITE" id="PS50011"/>
    </source>
</evidence>
<dbReference type="Proteomes" id="UP000612055">
    <property type="component" value="Unassembled WGS sequence"/>
</dbReference>
<feature type="compositionally biased region" description="Gly residues" evidence="1">
    <location>
        <begin position="556"/>
        <end position="566"/>
    </location>
</feature>
<evidence type="ECO:0000313" key="4">
    <source>
        <dbReference type="EMBL" id="KAG2486904.1"/>
    </source>
</evidence>
<feature type="region of interest" description="Disordered" evidence="1">
    <location>
        <begin position="539"/>
        <end position="579"/>
    </location>
</feature>
<feature type="region of interest" description="Disordered" evidence="1">
    <location>
        <begin position="1152"/>
        <end position="1194"/>
    </location>
</feature>
<feature type="compositionally biased region" description="Low complexity" evidence="1">
    <location>
        <begin position="1592"/>
        <end position="1604"/>
    </location>
</feature>
<feature type="region of interest" description="Disordered" evidence="1">
    <location>
        <begin position="1741"/>
        <end position="1770"/>
    </location>
</feature>
<proteinExistence type="predicted"/>
<feature type="compositionally biased region" description="Gly residues" evidence="1">
    <location>
        <begin position="442"/>
        <end position="458"/>
    </location>
</feature>
<feature type="chain" id="PRO_5032715936" description="Protein kinase domain-containing protein" evidence="2">
    <location>
        <begin position="20"/>
        <end position="1770"/>
    </location>
</feature>
<dbReference type="GO" id="GO:0004674">
    <property type="term" value="F:protein serine/threonine kinase activity"/>
    <property type="evidence" value="ECO:0007669"/>
    <property type="project" value="TreeGrafter"/>
</dbReference>
<feature type="region of interest" description="Disordered" evidence="1">
    <location>
        <begin position="1498"/>
        <end position="1525"/>
    </location>
</feature>
<accession>A0A835XW52</accession>
<dbReference type="EMBL" id="JAEHOE010000104">
    <property type="protein sequence ID" value="KAG2486904.1"/>
    <property type="molecule type" value="Genomic_DNA"/>
</dbReference>
<dbReference type="SUPFAM" id="SSF56112">
    <property type="entry name" value="Protein kinase-like (PK-like)"/>
    <property type="match status" value="1"/>
</dbReference>
<feature type="compositionally biased region" description="Low complexity" evidence="1">
    <location>
        <begin position="487"/>
        <end position="502"/>
    </location>
</feature>
<dbReference type="InterPro" id="IPR011009">
    <property type="entry name" value="Kinase-like_dom_sf"/>
</dbReference>
<feature type="compositionally biased region" description="Low complexity" evidence="1">
    <location>
        <begin position="459"/>
        <end position="470"/>
    </location>
</feature>
<dbReference type="PANTHER" id="PTHR44329:SF214">
    <property type="entry name" value="PROTEIN KINASE DOMAIN-CONTAINING PROTEIN"/>
    <property type="match status" value="1"/>
</dbReference>
<gene>
    <name evidence="4" type="ORF">HYH03_014404</name>
</gene>
<feature type="compositionally biased region" description="Low complexity" evidence="1">
    <location>
        <begin position="1498"/>
        <end position="1507"/>
    </location>
</feature>
<feature type="region of interest" description="Disordered" evidence="1">
    <location>
        <begin position="864"/>
        <end position="891"/>
    </location>
</feature>
<feature type="compositionally biased region" description="Low complexity" evidence="1">
    <location>
        <begin position="727"/>
        <end position="745"/>
    </location>
</feature>
<feature type="region of interest" description="Disordered" evidence="1">
    <location>
        <begin position="442"/>
        <end position="524"/>
    </location>
</feature>
<feature type="region of interest" description="Disordered" evidence="1">
    <location>
        <begin position="273"/>
        <end position="311"/>
    </location>
</feature>
<feature type="compositionally biased region" description="Gly residues" evidence="1">
    <location>
        <begin position="509"/>
        <end position="521"/>
    </location>
</feature>
<organism evidence="4 5">
    <name type="scientific">Edaphochlamys debaryana</name>
    <dbReference type="NCBI Taxonomy" id="47281"/>
    <lineage>
        <taxon>Eukaryota</taxon>
        <taxon>Viridiplantae</taxon>
        <taxon>Chlorophyta</taxon>
        <taxon>core chlorophytes</taxon>
        <taxon>Chlorophyceae</taxon>
        <taxon>CS clade</taxon>
        <taxon>Chlamydomonadales</taxon>
        <taxon>Chlamydomonadales incertae sedis</taxon>
        <taxon>Edaphochlamys</taxon>
    </lineage>
</organism>
<dbReference type="InterPro" id="IPR000719">
    <property type="entry name" value="Prot_kinase_dom"/>
</dbReference>
<dbReference type="SMART" id="SM00220">
    <property type="entry name" value="S_TKc"/>
    <property type="match status" value="1"/>
</dbReference>
<feature type="compositionally biased region" description="Low complexity" evidence="1">
    <location>
        <begin position="779"/>
        <end position="797"/>
    </location>
</feature>
<sequence length="1770" mass="172649">MKAPARYLALAVLLCCSSAAKPARRSLVNFGRLVECSDGPGIVAALSDHTVATILVTRDVALRVTDFAGGQAVVQRDVALLSAGVRPAVLDCNFVLGKIVLRNASVLTLRGLVLLNWRAASSAQQPGMDLLTSLPGELPVLRLQSCYLVYRVCFPQSLADEALRAYKRPQGLPGGPGNTWLPVGASPPGCSNTTNPPPYPLDACYAFAGMYVDVGLWGADLAPNGKPGSNTYITYITDTTYLCPRLVSEECVAQLTPLGCLMYVFAQLDREQAPPSAASPAPPSRGAAPGTKAPGASPDGGGSASDGGGGDGDPNVPAIVLGSVLGVTAVMLISVIAAWVVVSRRQAHARPAAGPKPGPGPAEPSSSEGQAGPSTVAVTLAANPQGAPTGGDTAGVDPSDGAQLTTSPAAAADVAAASGAANGPGGCGGGGGGAVGEFARGGGGADGGTGDGGGGANGGPPVAVVSPPGATSSETLGIGEARRSTLGAGDAAPTDAATAAPADDPRRGVGIGGGGGGGAGEFGPLQSLQVDVAFVCPSSSDAPRTASSPGNPAGRPGSGGGPGSGAGPEAEGGTEGGARAGAGAVALSAWEREAESLLTPWTPIRPDLATVEVVQGLGYHLRRMGTQVPREAGRLAQLAGQLPARKVYEGRYRGQRVAVKLVAADDLLGLGMGMGAGAVAGAERGRAPPPPAPAAAMQPYPQAPPTPQAQAVRPEEEGQRGQGPGREGLAAAGTGSAAAAPAARGQEPAYKHQAAGARCDPGLDPAGPVPDSVQPQPPASGAGASAAIQGGPAAPEAAAGIPAGAAAAPCAAAAAAGAAPAAAAAAEAVEGAASAAVPHADDGGPGSAALGRAGSLAAVARGGPEAAAPLPSSGGGGGGGTGGGGAGGAGGGGGGYDGRWRGALASFATEVSVLGRCSHPNIVRLLAACLSPPRMCLVFEIMEVSLERLVFGRGPHPGAGGDPSALGTVGALLPLPTVMHIAVQVMSALEYLHPCAVHRDLKPANVLINGAGSRYPVAKIGDFGLSRLRLTVAPTLTPEAGTPVYTAPECFDVSNTAVSHHADLYSFAVLLWVLLTGMRPWQGLPIVTVAYTVAVLGHRLPLDPPLLPPCRCPPRLRALMEQCWQADPQRRPAAAEALKELRAVAAEVEAQEPEMGAIPRGEAVPGRAGQLPSGPRSAAVGSGRSDGVGSGATRPVVHMYGSTYSYSCEAGADADATAAHLGPDAGAGSGPGADASRPVLIEGLTIPTQLHVGSGRLWPPPAAADGGSLPASAVADGGSLALLTADSTGAHGGSAASGGCGPGGGRGSGADVEVEAAGAASCGARGAAALISAFFLQSTVAVWPLTALGGVLSVTGVFLARRHVRMWREAEQGRLRNLWRSPEAPYHHTVNGVTTTVQPYNLPLFCLEAPGRPSSDPEGPGYELALGVPLLFAEIGSGAAWEYKAAWESMVLVVQPDCKLLAAAPPLLACSKGLASSSRAPGPGLPVGPGLSPLLASPFSNGAAAPGAGPGPGPGDGDDPDGSDSIADAAAEVEVGLQAVSLTLVRTASDQLPAPSGPFSRTSSGRLMSPSPARMQRASSGCLPPPPPAPLAAPSAALLRGGASPSRRGLGSASLVVGRAASGRLTGSGMGRAGDAAGPNVVSLGRGTVGGGGGGGGGGGNTRGGVVGELLSSIWAAMGNVGGGGGGGGGGGNNAAAAAAAAAAEELEKGGVAAAEGGTSTAVTSRRNSVAVSGVEMATTGAGARMGSRPDSGIAHPVRKVSGLPTDSPV</sequence>
<keyword evidence="2" id="KW-0732">Signal</keyword>
<feature type="compositionally biased region" description="Gly residues" evidence="1">
    <location>
        <begin position="298"/>
        <end position="311"/>
    </location>
</feature>
<dbReference type="Gene3D" id="1.10.510.10">
    <property type="entry name" value="Transferase(Phosphotransferase) domain 1"/>
    <property type="match status" value="1"/>
</dbReference>
<feature type="region of interest" description="Disordered" evidence="1">
    <location>
        <begin position="350"/>
        <end position="408"/>
    </location>
</feature>
<dbReference type="Pfam" id="PF00069">
    <property type="entry name" value="Pkinase"/>
    <property type="match status" value="1"/>
</dbReference>
<dbReference type="PANTHER" id="PTHR44329">
    <property type="entry name" value="SERINE/THREONINE-PROTEIN KINASE TNNI3K-RELATED"/>
    <property type="match status" value="1"/>
</dbReference>
<dbReference type="Gene3D" id="3.30.200.20">
    <property type="entry name" value="Phosphorylase Kinase, domain 1"/>
    <property type="match status" value="1"/>
</dbReference>
<feature type="region of interest" description="Disordered" evidence="1">
    <location>
        <begin position="1550"/>
        <end position="1610"/>
    </location>
</feature>
<dbReference type="PROSITE" id="PS50011">
    <property type="entry name" value="PROTEIN_KINASE_DOM"/>
    <property type="match status" value="1"/>
</dbReference>
<keyword evidence="5" id="KW-1185">Reference proteome</keyword>
<feature type="domain" description="Protein kinase" evidence="3">
    <location>
        <begin position="834"/>
        <end position="1144"/>
    </location>
</feature>
<feature type="compositionally biased region" description="Low complexity" evidence="1">
    <location>
        <begin position="546"/>
        <end position="555"/>
    </location>
</feature>
<reference evidence="4" key="1">
    <citation type="journal article" date="2020" name="bioRxiv">
        <title>Comparative genomics of Chlamydomonas.</title>
        <authorList>
            <person name="Craig R.J."/>
            <person name="Hasan A.R."/>
            <person name="Ness R.W."/>
            <person name="Keightley P.D."/>
        </authorList>
    </citation>
    <scope>NUCLEOTIDE SEQUENCE</scope>
    <source>
        <strain evidence="4">CCAP 11/70</strain>
    </source>
</reference>
<feature type="signal peptide" evidence="2">
    <location>
        <begin position="1"/>
        <end position="19"/>
    </location>
</feature>
<name>A0A835XW52_9CHLO</name>
<evidence type="ECO:0000313" key="5">
    <source>
        <dbReference type="Proteomes" id="UP000612055"/>
    </source>
</evidence>
<feature type="compositionally biased region" description="Gly residues" evidence="1">
    <location>
        <begin position="873"/>
        <end position="891"/>
    </location>
</feature>
<dbReference type="InterPro" id="IPR051681">
    <property type="entry name" value="Ser/Thr_Kinases-Pseudokinases"/>
</dbReference>
<dbReference type="GO" id="GO:0005524">
    <property type="term" value="F:ATP binding"/>
    <property type="evidence" value="ECO:0007669"/>
    <property type="project" value="InterPro"/>
</dbReference>
<feature type="compositionally biased region" description="Low complexity" evidence="1">
    <location>
        <begin position="273"/>
        <end position="297"/>
    </location>
</feature>
<protein>
    <recommendedName>
        <fullName evidence="3">Protein kinase domain-containing protein</fullName>
    </recommendedName>
</protein>
<evidence type="ECO:0000256" key="1">
    <source>
        <dbReference type="SAM" id="MobiDB-lite"/>
    </source>
</evidence>